<comment type="subcellular location">
    <subcellularLocation>
        <location evidence="1">Cytoplasm</location>
    </subcellularLocation>
</comment>
<dbReference type="CDD" id="cd17536">
    <property type="entry name" value="REC_YesN-like"/>
    <property type="match status" value="1"/>
</dbReference>
<keyword evidence="7" id="KW-0804">Transcription</keyword>
<dbReference type="SMART" id="SM00342">
    <property type="entry name" value="HTH_ARAC"/>
    <property type="match status" value="1"/>
</dbReference>
<dbReference type="Gene3D" id="3.40.50.2300">
    <property type="match status" value="1"/>
</dbReference>
<evidence type="ECO:0000256" key="2">
    <source>
        <dbReference type="ARBA" id="ARBA00022490"/>
    </source>
</evidence>
<comment type="caution">
    <text evidence="11">The sequence shown here is derived from an EMBL/GenBank/DDBJ whole genome shotgun (WGS) entry which is preliminary data.</text>
</comment>
<dbReference type="PRINTS" id="PR00032">
    <property type="entry name" value="HTHARAC"/>
</dbReference>
<evidence type="ECO:0000313" key="11">
    <source>
        <dbReference type="EMBL" id="MFD2614324.1"/>
    </source>
</evidence>
<keyword evidence="2" id="KW-0963">Cytoplasm</keyword>
<dbReference type="SMART" id="SM00448">
    <property type="entry name" value="REC"/>
    <property type="match status" value="1"/>
</dbReference>
<dbReference type="InterPro" id="IPR011006">
    <property type="entry name" value="CheY-like_superfamily"/>
</dbReference>
<dbReference type="SUPFAM" id="SSF46689">
    <property type="entry name" value="Homeodomain-like"/>
    <property type="match status" value="2"/>
</dbReference>
<dbReference type="PANTHER" id="PTHR42713">
    <property type="entry name" value="HISTIDINE KINASE-RELATED"/>
    <property type="match status" value="1"/>
</dbReference>
<evidence type="ECO:0000256" key="7">
    <source>
        <dbReference type="ARBA" id="ARBA00023163"/>
    </source>
</evidence>
<evidence type="ECO:0000259" key="9">
    <source>
        <dbReference type="PROSITE" id="PS01124"/>
    </source>
</evidence>
<evidence type="ECO:0000256" key="4">
    <source>
        <dbReference type="ARBA" id="ARBA00023012"/>
    </source>
</evidence>
<evidence type="ECO:0000256" key="8">
    <source>
        <dbReference type="PROSITE-ProRule" id="PRU00169"/>
    </source>
</evidence>
<keyword evidence="5" id="KW-0805">Transcription regulation</keyword>
<feature type="modified residue" description="4-aspartylphosphate" evidence="8">
    <location>
        <position position="55"/>
    </location>
</feature>
<evidence type="ECO:0000256" key="6">
    <source>
        <dbReference type="ARBA" id="ARBA00023125"/>
    </source>
</evidence>
<dbReference type="Gene3D" id="1.10.10.60">
    <property type="entry name" value="Homeodomain-like"/>
    <property type="match status" value="2"/>
</dbReference>
<dbReference type="SUPFAM" id="SSF52172">
    <property type="entry name" value="CheY-like"/>
    <property type="match status" value="1"/>
</dbReference>
<feature type="domain" description="HTH araC/xylS-type" evidence="9">
    <location>
        <begin position="442"/>
        <end position="540"/>
    </location>
</feature>
<proteinExistence type="predicted"/>
<evidence type="ECO:0000256" key="5">
    <source>
        <dbReference type="ARBA" id="ARBA00023015"/>
    </source>
</evidence>
<dbReference type="InterPro" id="IPR020449">
    <property type="entry name" value="Tscrpt_reg_AraC-type_HTH"/>
</dbReference>
<keyword evidence="6" id="KW-0238">DNA-binding</keyword>
<dbReference type="Proteomes" id="UP001597541">
    <property type="component" value="Unassembled WGS sequence"/>
</dbReference>
<keyword evidence="12" id="KW-1185">Reference proteome</keyword>
<dbReference type="InterPro" id="IPR018062">
    <property type="entry name" value="HTH_AraC-typ_CS"/>
</dbReference>
<keyword evidence="4" id="KW-0902">Two-component regulatory system</keyword>
<sequence length="541" mass="61809">MYQVMIVDDEASVVDALALRIPWNDLSVSAVFKAYSAYEALDIFQTESIDLVLTDIRMPGMNGLELLRKIKELKSRTKCVLLTGFAEFEYAKQALQSDASDYLLKPVSNEDLIASVRKLIDQLSAEWEEVASFQRAAYTLKENLPLLKANLLSELLQGSKAGGREALEGRLSLLEIPLAPGHSYCMLLIRMEDEFLAYDKSSIHLLEYAVLNIAEEILGESFELWFCKDSHEYLTFLLKEKGGGSPEREPASVRQLLEGKAAELQSSVKQYLKGTVTVLLSDWSAFPDSVAEVYDTMILEMRKIARGQYGFVKKVELFSRSLQVQSLQRLYEPPMLIQLLEGGRWEEAEEKLQAIFAELSERWSDSVEHANEVYYSIVSAYNYIAHKSGKQLVDIVGLKELELEGNQRRSVELLSKWALGGLQHIREELELESRTANTAIIKQAQQYMEEKLSEDVSLQAIANHVYLNPGYLSKLYKLETGENISDYLYRIRMDKSAYFLKNTHYKIQEICELLGYQNTSYFIKMFKKHFGVTPQDYRNSL</sequence>
<evidence type="ECO:0000259" key="10">
    <source>
        <dbReference type="PROSITE" id="PS50110"/>
    </source>
</evidence>
<reference evidence="12" key="1">
    <citation type="journal article" date="2019" name="Int. J. Syst. Evol. Microbiol.">
        <title>The Global Catalogue of Microorganisms (GCM) 10K type strain sequencing project: providing services to taxonomists for standard genome sequencing and annotation.</title>
        <authorList>
            <consortium name="The Broad Institute Genomics Platform"/>
            <consortium name="The Broad Institute Genome Sequencing Center for Infectious Disease"/>
            <person name="Wu L."/>
            <person name="Ma J."/>
        </authorList>
    </citation>
    <scope>NUCLEOTIDE SEQUENCE [LARGE SCALE GENOMIC DNA]</scope>
    <source>
        <strain evidence="12">KCTC 3950</strain>
    </source>
</reference>
<dbReference type="RefSeq" id="WP_377605055.1">
    <property type="nucleotide sequence ID" value="NZ_JBHUME010000011.1"/>
</dbReference>
<feature type="domain" description="Response regulatory" evidence="10">
    <location>
        <begin position="3"/>
        <end position="120"/>
    </location>
</feature>
<organism evidence="11 12">
    <name type="scientific">Paenibacillus gansuensis</name>
    <dbReference type="NCBI Taxonomy" id="306542"/>
    <lineage>
        <taxon>Bacteria</taxon>
        <taxon>Bacillati</taxon>
        <taxon>Bacillota</taxon>
        <taxon>Bacilli</taxon>
        <taxon>Bacillales</taxon>
        <taxon>Paenibacillaceae</taxon>
        <taxon>Paenibacillus</taxon>
    </lineage>
</organism>
<dbReference type="PROSITE" id="PS00041">
    <property type="entry name" value="HTH_ARAC_FAMILY_1"/>
    <property type="match status" value="1"/>
</dbReference>
<evidence type="ECO:0000313" key="12">
    <source>
        <dbReference type="Proteomes" id="UP001597541"/>
    </source>
</evidence>
<name>A0ABW5PHC6_9BACL</name>
<evidence type="ECO:0000256" key="3">
    <source>
        <dbReference type="ARBA" id="ARBA00022553"/>
    </source>
</evidence>
<gene>
    <name evidence="11" type="ORF">ACFSUF_18090</name>
</gene>
<dbReference type="InterPro" id="IPR051552">
    <property type="entry name" value="HptR"/>
</dbReference>
<protein>
    <submittedName>
        <fullName evidence="11">Response regulator</fullName>
    </submittedName>
</protein>
<dbReference type="Pfam" id="PF12833">
    <property type="entry name" value="HTH_18"/>
    <property type="match status" value="1"/>
</dbReference>
<dbReference type="Pfam" id="PF00072">
    <property type="entry name" value="Response_reg"/>
    <property type="match status" value="1"/>
</dbReference>
<dbReference type="InterPro" id="IPR009057">
    <property type="entry name" value="Homeodomain-like_sf"/>
</dbReference>
<dbReference type="InterPro" id="IPR018060">
    <property type="entry name" value="HTH_AraC"/>
</dbReference>
<keyword evidence="3 8" id="KW-0597">Phosphoprotein</keyword>
<evidence type="ECO:0000256" key="1">
    <source>
        <dbReference type="ARBA" id="ARBA00004496"/>
    </source>
</evidence>
<accession>A0ABW5PHC6</accession>
<dbReference type="PROSITE" id="PS50110">
    <property type="entry name" value="RESPONSE_REGULATORY"/>
    <property type="match status" value="1"/>
</dbReference>
<dbReference type="InterPro" id="IPR001789">
    <property type="entry name" value="Sig_transdc_resp-reg_receiver"/>
</dbReference>
<dbReference type="PROSITE" id="PS01124">
    <property type="entry name" value="HTH_ARAC_FAMILY_2"/>
    <property type="match status" value="1"/>
</dbReference>
<dbReference type="PANTHER" id="PTHR42713:SF3">
    <property type="entry name" value="TRANSCRIPTIONAL REGULATORY PROTEIN HPTR"/>
    <property type="match status" value="1"/>
</dbReference>
<dbReference type="EMBL" id="JBHUME010000011">
    <property type="protein sequence ID" value="MFD2614324.1"/>
    <property type="molecule type" value="Genomic_DNA"/>
</dbReference>